<dbReference type="AlphaFoldDB" id="A0A5B0MFU0"/>
<dbReference type="EMBL" id="VSWC01000092">
    <property type="protein sequence ID" value="KAA1091420.1"/>
    <property type="molecule type" value="Genomic_DNA"/>
</dbReference>
<dbReference type="EMBL" id="VDEP01000471">
    <property type="protein sequence ID" value="KAA1076057.1"/>
    <property type="molecule type" value="Genomic_DNA"/>
</dbReference>
<evidence type="ECO:0000313" key="3">
    <source>
        <dbReference type="EMBL" id="KAA1076057.1"/>
    </source>
</evidence>
<sequence length="181" mass="20419">MHDPRTLGNSPPKGRFTSWKNSPVEHLHSSPPPSQNRSNTDHIEQAIIWKTSCSSSEPTVRHLPPSSDSQNPTCLPQRKRYDNKNPGRKSWLGRKLRLMPEVRSSPFLILQSYSKGSLPNVLPSYFSSSTKGIPKKAEKPKAQCQICRVELIATMPTVLRDHASNKHVKNTFEQCFPNLPV</sequence>
<keyword evidence="5" id="KW-1185">Reference proteome</keyword>
<evidence type="ECO:0000313" key="6">
    <source>
        <dbReference type="Proteomes" id="UP000325313"/>
    </source>
</evidence>
<dbReference type="SUPFAM" id="SSF118359">
    <property type="entry name" value="Expressed protein At2g23090/F21P24.15"/>
    <property type="match status" value="1"/>
</dbReference>
<dbReference type="Proteomes" id="UP000324748">
    <property type="component" value="Unassembled WGS sequence"/>
</dbReference>
<dbReference type="InterPro" id="IPR026939">
    <property type="entry name" value="ZNF706/At2g23090_sf"/>
</dbReference>
<feature type="region of interest" description="Disordered" evidence="1">
    <location>
        <begin position="1"/>
        <end position="89"/>
    </location>
</feature>
<accession>A0A5B0MFU0</accession>
<evidence type="ECO:0000256" key="1">
    <source>
        <dbReference type="SAM" id="MobiDB-lite"/>
    </source>
</evidence>
<dbReference type="OrthoDB" id="2532623at2759"/>
<comment type="caution">
    <text evidence="3">The sequence shown here is derived from an EMBL/GenBank/DDBJ whole genome shotgun (WGS) entry which is preliminary data.</text>
</comment>
<proteinExistence type="predicted"/>
<organism evidence="3 6">
    <name type="scientific">Puccinia graminis f. sp. tritici</name>
    <dbReference type="NCBI Taxonomy" id="56615"/>
    <lineage>
        <taxon>Eukaryota</taxon>
        <taxon>Fungi</taxon>
        <taxon>Dikarya</taxon>
        <taxon>Basidiomycota</taxon>
        <taxon>Pucciniomycotina</taxon>
        <taxon>Pucciniomycetes</taxon>
        <taxon>Pucciniales</taxon>
        <taxon>Pucciniaceae</taxon>
        <taxon>Puccinia</taxon>
    </lineage>
</organism>
<evidence type="ECO:0000313" key="4">
    <source>
        <dbReference type="EMBL" id="KAA1091420.1"/>
    </source>
</evidence>
<dbReference type="Gene3D" id="4.10.1050.10">
    <property type="entry name" value="At2g23090-like"/>
    <property type="match status" value="1"/>
</dbReference>
<evidence type="ECO:0000313" key="5">
    <source>
        <dbReference type="Proteomes" id="UP000324748"/>
    </source>
</evidence>
<dbReference type="Pfam" id="PF12907">
    <property type="entry name" value="zf-met2"/>
    <property type="match status" value="1"/>
</dbReference>
<feature type="domain" description="At2g23090-like zinc-binding" evidence="2">
    <location>
        <begin position="143"/>
        <end position="179"/>
    </location>
</feature>
<dbReference type="InterPro" id="IPR039438">
    <property type="entry name" value="At2g23090-like_Znf"/>
</dbReference>
<reference evidence="5 6" key="1">
    <citation type="submission" date="2019-05" db="EMBL/GenBank/DDBJ databases">
        <title>Emergence of the Ug99 lineage of the wheat stem rust pathogen through somatic hybridization.</title>
        <authorList>
            <person name="Li F."/>
            <person name="Upadhyaya N.M."/>
            <person name="Sperschneider J."/>
            <person name="Matny O."/>
            <person name="Nguyen-Phuc H."/>
            <person name="Mago R."/>
            <person name="Raley C."/>
            <person name="Miller M.E."/>
            <person name="Silverstein K.A.T."/>
            <person name="Henningsen E."/>
            <person name="Hirsch C.D."/>
            <person name="Visser B."/>
            <person name="Pretorius Z.A."/>
            <person name="Steffenson B.J."/>
            <person name="Schwessinger B."/>
            <person name="Dodds P.N."/>
            <person name="Figueroa M."/>
        </authorList>
    </citation>
    <scope>NUCLEOTIDE SEQUENCE [LARGE SCALE GENOMIC DNA]</scope>
    <source>
        <strain evidence="4">21-0</strain>
        <strain evidence="3 6">Ug99</strain>
    </source>
</reference>
<evidence type="ECO:0000259" key="2">
    <source>
        <dbReference type="Pfam" id="PF12907"/>
    </source>
</evidence>
<gene>
    <name evidence="4" type="ORF">PGT21_033411</name>
    <name evidence="3" type="ORF">PGTUg99_034909</name>
</gene>
<dbReference type="Proteomes" id="UP000325313">
    <property type="component" value="Unassembled WGS sequence"/>
</dbReference>
<protein>
    <recommendedName>
        <fullName evidence="2">At2g23090-like zinc-binding domain-containing protein</fullName>
    </recommendedName>
</protein>
<name>A0A5B0MFU0_PUCGR</name>